<dbReference type="EMBL" id="ML735229">
    <property type="protein sequence ID" value="KAE8393500.1"/>
    <property type="molecule type" value="Genomic_DNA"/>
</dbReference>
<evidence type="ECO:0000259" key="3">
    <source>
        <dbReference type="Pfam" id="PF01048"/>
    </source>
</evidence>
<dbReference type="Proteomes" id="UP000326877">
    <property type="component" value="Unassembled WGS sequence"/>
</dbReference>
<dbReference type="InterPro" id="IPR000845">
    <property type="entry name" value="Nucleoside_phosphorylase_d"/>
</dbReference>
<name>A0A5N7CH39_PETAA</name>
<dbReference type="Pfam" id="PF00931">
    <property type="entry name" value="NB-ARC"/>
    <property type="match status" value="1"/>
</dbReference>
<dbReference type="Pfam" id="PF01048">
    <property type="entry name" value="PNP_UDP_1"/>
    <property type="match status" value="1"/>
</dbReference>
<dbReference type="GO" id="GO:0043531">
    <property type="term" value="F:ADP binding"/>
    <property type="evidence" value="ECO:0007669"/>
    <property type="project" value="InterPro"/>
</dbReference>
<dbReference type="InterPro" id="IPR053137">
    <property type="entry name" value="NLR-like"/>
</dbReference>
<dbReference type="SUPFAM" id="SSF48452">
    <property type="entry name" value="TPR-like"/>
    <property type="match status" value="4"/>
</dbReference>
<feature type="signal peptide" evidence="1">
    <location>
        <begin position="1"/>
        <end position="23"/>
    </location>
</feature>
<protein>
    <recommendedName>
        <fullName evidence="5">AAA+ ATPase domain-containing protein</fullName>
    </recommendedName>
</protein>
<dbReference type="InterPro" id="IPR027417">
    <property type="entry name" value="P-loop_NTPase"/>
</dbReference>
<keyword evidence="1" id="KW-0732">Signal</keyword>
<dbReference type="InterPro" id="IPR002182">
    <property type="entry name" value="NB-ARC"/>
</dbReference>
<dbReference type="AlphaFoldDB" id="A0A5N7CH39"/>
<sequence>MRPKCRSDFAVAIICALPIEADAVEALFDETYDRLGKIYGKQPGDANAYINGRIGEHDIVLCYMPGMGIGSAASVASSLRVSYKGVRLALVVGICGGAPYASSDQNIFLGDVIVSDAVVEYDFGRQYPGGFQRKTDVKDILGRPEREIRTLLAGLKGKKTRMEFQDQMYQHLCIIQQSEAQWQHPRYEDILYQASYHHKHYSRGSTVDCYCFDCGSPENICSEALEESCQKLGCDKNKVSRRRDGTEAVKASVHIGKVASANTVMKSGKHRDNIIQAERVIGFEMEGAGVWDNVSCIIIKGVCDYADSHKSKNWQAYAAATGASAAKTFLEYWSPTHKEERKRHWIVPFRKNPQFVGRHDEIVKLEEWITQQNGPSKVAVCGLGGIGKTQVALELAYRIRERDSECSIFWVPCFSYESVEQAYMNIAQTLGIEDIQPAEAKDRVKAYLSHKDAGKWLLIFDNADDIEMWMQGSNTNPALKDFPPQNEQGHIIFTTRNRKLAVKLVSSYVIPIPDQDQDTAMKILEKSLPENYFLGQNDAAAILLEHLAFLPLAITQAAAYINENTMQLKDYIDLLQEQEASVVELLSKEFEDEGRYKDIQNPVATTWWISFQQIQHLDTLASDYLSLMACINPRDIPQSFLPQPASKLKMYDAVGLLKAYSFVSEQAGEGLLSLHRLVYLATRNWMRIKNQFTPKILRATDRLNEIFPDSSYSNRKLWQQYLPHALLVLGESEIHEQQEKYVDLRQNVGACLYSDGRYNDAEELQVQVMDTQKQVLGPKHPDTLISMANLASTYRNQGRLKEAEELQVQVIETYKQVLGPEHPHTLTSMANLASIYWDQGRLKEAEELQVQAMETYKQVLGPEHPHTLTSIANLASTYWNQGRLKEAEEIYVQAMETRKQVLGPEHPHTLSSMANLASTYRDQGQWKEAEELDMQAMMTRKQILGLEHPDTLTSMANLASTYRNQGRLKEAEELDIQAMITRKQILGLEHPDTLTSMANLASTYSGQGRLKEAEEIYVQAMETRKQVLGPKHPHTLSSMANLASTYSDQGRWKEAEELDMQVIETRTQVLGPKHPHTLNSMANLASTYWNQGRLKEAEEIYVQAMETRKQVLGLEHPDTLTSMNNLAFTWESLGKLSDALMLMEKCVKLCTKLFGPDHPYTLSSSKALSEWLQAKDSAPAKPH</sequence>
<feature type="domain" description="NB-ARC" evidence="2">
    <location>
        <begin position="360"/>
        <end position="524"/>
    </location>
</feature>
<evidence type="ECO:0000256" key="1">
    <source>
        <dbReference type="SAM" id="SignalP"/>
    </source>
</evidence>
<dbReference type="InterPro" id="IPR035994">
    <property type="entry name" value="Nucleoside_phosphorylase_sf"/>
</dbReference>
<gene>
    <name evidence="4" type="ORF">BDV23DRAFT_37027</name>
</gene>
<dbReference type="Pfam" id="PF13374">
    <property type="entry name" value="TPR_10"/>
    <property type="match status" value="2"/>
</dbReference>
<dbReference type="PANTHER" id="PTHR46082">
    <property type="entry name" value="ATP/GTP-BINDING PROTEIN-RELATED"/>
    <property type="match status" value="1"/>
</dbReference>
<dbReference type="InterPro" id="IPR019734">
    <property type="entry name" value="TPR_rpt"/>
</dbReference>
<dbReference type="InterPro" id="IPR011990">
    <property type="entry name" value="TPR-like_helical_dom_sf"/>
</dbReference>
<dbReference type="GO" id="GO:0003824">
    <property type="term" value="F:catalytic activity"/>
    <property type="evidence" value="ECO:0007669"/>
    <property type="project" value="InterPro"/>
</dbReference>
<evidence type="ECO:0000313" key="4">
    <source>
        <dbReference type="EMBL" id="KAE8393500.1"/>
    </source>
</evidence>
<evidence type="ECO:0008006" key="5">
    <source>
        <dbReference type="Google" id="ProtNLM"/>
    </source>
</evidence>
<dbReference type="Gene3D" id="3.40.50.1580">
    <property type="entry name" value="Nucleoside phosphorylase domain"/>
    <property type="match status" value="1"/>
</dbReference>
<dbReference type="SMART" id="SM00028">
    <property type="entry name" value="TPR"/>
    <property type="match status" value="9"/>
</dbReference>
<feature type="domain" description="Nucleoside phosphorylase" evidence="3">
    <location>
        <begin position="11"/>
        <end position="135"/>
    </location>
</feature>
<proteinExistence type="predicted"/>
<dbReference type="GO" id="GO:0009116">
    <property type="term" value="P:nucleoside metabolic process"/>
    <property type="evidence" value="ECO:0007669"/>
    <property type="project" value="InterPro"/>
</dbReference>
<dbReference type="OrthoDB" id="1577640at2759"/>
<dbReference type="PRINTS" id="PR00381">
    <property type="entry name" value="KINESINLIGHT"/>
</dbReference>
<dbReference type="SUPFAM" id="SSF53167">
    <property type="entry name" value="Purine and uridine phosphorylases"/>
    <property type="match status" value="1"/>
</dbReference>
<dbReference type="Gene3D" id="3.40.50.300">
    <property type="entry name" value="P-loop containing nucleotide triphosphate hydrolases"/>
    <property type="match status" value="1"/>
</dbReference>
<organism evidence="4">
    <name type="scientific">Petromyces alliaceus</name>
    <name type="common">Aspergillus alliaceus</name>
    <dbReference type="NCBI Taxonomy" id="209559"/>
    <lineage>
        <taxon>Eukaryota</taxon>
        <taxon>Fungi</taxon>
        <taxon>Dikarya</taxon>
        <taxon>Ascomycota</taxon>
        <taxon>Pezizomycotina</taxon>
        <taxon>Eurotiomycetes</taxon>
        <taxon>Eurotiomycetidae</taxon>
        <taxon>Eurotiales</taxon>
        <taxon>Aspergillaceae</taxon>
        <taxon>Aspergillus</taxon>
        <taxon>Aspergillus subgen. Circumdati</taxon>
    </lineage>
</organism>
<dbReference type="Gene3D" id="1.25.40.10">
    <property type="entry name" value="Tetratricopeptide repeat domain"/>
    <property type="match status" value="3"/>
</dbReference>
<evidence type="ECO:0000259" key="2">
    <source>
        <dbReference type="Pfam" id="PF00931"/>
    </source>
</evidence>
<feature type="chain" id="PRO_5024936851" description="AAA+ ATPase domain-containing protein" evidence="1">
    <location>
        <begin position="24"/>
        <end position="1183"/>
    </location>
</feature>
<accession>A0A5N7CH39</accession>
<dbReference type="SUPFAM" id="SSF52540">
    <property type="entry name" value="P-loop containing nucleoside triphosphate hydrolases"/>
    <property type="match status" value="1"/>
</dbReference>
<dbReference type="Pfam" id="PF13424">
    <property type="entry name" value="TPR_12"/>
    <property type="match status" value="4"/>
</dbReference>
<dbReference type="PANTHER" id="PTHR46082:SF6">
    <property type="entry name" value="AAA+ ATPASE DOMAIN-CONTAINING PROTEIN-RELATED"/>
    <property type="match status" value="1"/>
</dbReference>
<reference evidence="4" key="1">
    <citation type="submission" date="2019-04" db="EMBL/GenBank/DDBJ databases">
        <title>Friends and foes A comparative genomics studyof 23 Aspergillus species from section Flavi.</title>
        <authorList>
            <consortium name="DOE Joint Genome Institute"/>
            <person name="Kjaerbolling I."/>
            <person name="Vesth T."/>
            <person name="Frisvad J.C."/>
            <person name="Nybo J.L."/>
            <person name="Theobald S."/>
            <person name="Kildgaard S."/>
            <person name="Isbrandt T."/>
            <person name="Kuo A."/>
            <person name="Sato A."/>
            <person name="Lyhne E.K."/>
            <person name="Kogle M.E."/>
            <person name="Wiebenga A."/>
            <person name="Kun R.S."/>
            <person name="Lubbers R.J."/>
            <person name="Makela M.R."/>
            <person name="Barry K."/>
            <person name="Chovatia M."/>
            <person name="Clum A."/>
            <person name="Daum C."/>
            <person name="Haridas S."/>
            <person name="He G."/>
            <person name="LaButti K."/>
            <person name="Lipzen A."/>
            <person name="Mondo S."/>
            <person name="Riley R."/>
            <person name="Salamov A."/>
            <person name="Simmons B.A."/>
            <person name="Magnuson J.K."/>
            <person name="Henrissat B."/>
            <person name="Mortensen U.H."/>
            <person name="Larsen T.O."/>
            <person name="Devries R.P."/>
            <person name="Grigoriev I.V."/>
            <person name="Machida M."/>
            <person name="Baker S.E."/>
            <person name="Andersen M.R."/>
        </authorList>
    </citation>
    <scope>NUCLEOTIDE SEQUENCE [LARGE SCALE GENOMIC DNA]</scope>
    <source>
        <strain evidence="4">IBT 14317</strain>
    </source>
</reference>